<gene>
    <name evidence="12" type="primary">SNX10</name>
</gene>
<dbReference type="Proteomes" id="UP000265140">
    <property type="component" value="Chromosome 20"/>
</dbReference>
<feature type="domain" description="PX" evidence="11">
    <location>
        <begin position="19"/>
        <end position="137"/>
    </location>
</feature>
<dbReference type="GO" id="GO:0016050">
    <property type="term" value="P:vesicle organization"/>
    <property type="evidence" value="ECO:0007669"/>
    <property type="project" value="TreeGrafter"/>
</dbReference>
<dbReference type="InterPro" id="IPR001683">
    <property type="entry name" value="PX_dom"/>
</dbReference>
<dbReference type="STRING" id="8010.ENSELUP00000007162"/>
<evidence type="ECO:0000256" key="10">
    <source>
        <dbReference type="ARBA" id="ARBA00029433"/>
    </source>
</evidence>
<evidence type="ECO:0000256" key="9">
    <source>
        <dbReference type="ARBA" id="ARBA00023136"/>
    </source>
</evidence>
<reference evidence="12" key="4">
    <citation type="submission" date="2025-09" db="UniProtKB">
        <authorList>
            <consortium name="Ensembl"/>
        </authorList>
    </citation>
    <scope>IDENTIFICATION</scope>
</reference>
<dbReference type="SUPFAM" id="SSF64268">
    <property type="entry name" value="PX domain"/>
    <property type="match status" value="1"/>
</dbReference>
<dbReference type="GO" id="GO:1901981">
    <property type="term" value="F:phosphatidylinositol phosphate binding"/>
    <property type="evidence" value="ECO:0007669"/>
    <property type="project" value="TreeGrafter"/>
</dbReference>
<dbReference type="Ensembl" id="ENSELUT00000007718.3">
    <property type="protein sequence ID" value="ENSELUP00000007162.2"/>
    <property type="gene ID" value="ENSELUG00000008041.3"/>
</dbReference>
<dbReference type="Gene3D" id="3.30.1520.10">
    <property type="entry name" value="Phox-like domain"/>
    <property type="match status" value="1"/>
</dbReference>
<dbReference type="Bgee" id="ENSELUG00000008041">
    <property type="expression patterns" value="Expressed in head kidney and 11 other cell types or tissues"/>
</dbReference>
<dbReference type="InterPro" id="IPR043544">
    <property type="entry name" value="SNX10/11"/>
</dbReference>
<dbReference type="OrthoDB" id="5227681at2759"/>
<dbReference type="AlphaFoldDB" id="A0A3P8XRR2"/>
<evidence type="ECO:0000256" key="4">
    <source>
        <dbReference type="ARBA" id="ARBA00022448"/>
    </source>
</evidence>
<dbReference type="GO" id="GO:0060271">
    <property type="term" value="P:cilium assembly"/>
    <property type="evidence" value="ECO:0007669"/>
    <property type="project" value="TreeGrafter"/>
</dbReference>
<accession>A0A3P8XRR2</accession>
<keyword evidence="8" id="KW-0446">Lipid-binding</keyword>
<evidence type="ECO:0000259" key="11">
    <source>
        <dbReference type="PROSITE" id="PS50195"/>
    </source>
</evidence>
<evidence type="ECO:0000313" key="12">
    <source>
        <dbReference type="Ensembl" id="ENSELUP00000007162.2"/>
    </source>
</evidence>
<keyword evidence="9" id="KW-0472">Membrane</keyword>
<reference evidence="13" key="1">
    <citation type="journal article" date="2014" name="PLoS ONE">
        <title>The genome and linkage map of the northern pike (Esox lucius): conserved synteny revealed between the salmonid sister group and the Neoteleostei.</title>
        <authorList>
            <person name="Rondeau E.B."/>
            <person name="Minkley D.R."/>
            <person name="Leong J.S."/>
            <person name="Messmer A.M."/>
            <person name="Jantzen J.R."/>
            <person name="von Schalburg K.R."/>
            <person name="Lemon C."/>
            <person name="Bird N.H."/>
            <person name="Koop B.F."/>
        </authorList>
    </citation>
    <scope>NUCLEOTIDE SEQUENCE</scope>
</reference>
<dbReference type="InterPro" id="IPR036871">
    <property type="entry name" value="PX_dom_sf"/>
</dbReference>
<keyword evidence="6" id="KW-0967">Endosome</keyword>
<evidence type="ECO:0000256" key="6">
    <source>
        <dbReference type="ARBA" id="ARBA00022753"/>
    </source>
</evidence>
<comment type="similarity">
    <text evidence="3">Belongs to the sorting nexin family.</text>
</comment>
<dbReference type="PROSITE" id="PS50195">
    <property type="entry name" value="PX"/>
    <property type="match status" value="1"/>
</dbReference>
<dbReference type="GO" id="GO:0006886">
    <property type="term" value="P:intracellular protein transport"/>
    <property type="evidence" value="ECO:0007669"/>
    <property type="project" value="InterPro"/>
</dbReference>
<organism evidence="12 13">
    <name type="scientific">Esox lucius</name>
    <name type="common">Northern pike</name>
    <dbReference type="NCBI Taxonomy" id="8010"/>
    <lineage>
        <taxon>Eukaryota</taxon>
        <taxon>Metazoa</taxon>
        <taxon>Chordata</taxon>
        <taxon>Craniata</taxon>
        <taxon>Vertebrata</taxon>
        <taxon>Euteleostomi</taxon>
        <taxon>Actinopterygii</taxon>
        <taxon>Neopterygii</taxon>
        <taxon>Teleostei</taxon>
        <taxon>Protacanthopterygii</taxon>
        <taxon>Esociformes</taxon>
        <taxon>Esocidae</taxon>
        <taxon>Esox</taxon>
    </lineage>
</organism>
<evidence type="ECO:0000313" key="13">
    <source>
        <dbReference type="Proteomes" id="UP000265140"/>
    </source>
</evidence>
<dbReference type="OMA" id="GLMQEFT"/>
<evidence type="ECO:0000256" key="1">
    <source>
        <dbReference type="ARBA" id="ARBA00004177"/>
    </source>
</evidence>
<dbReference type="InParanoid" id="A0A3P8XRR2"/>
<dbReference type="CDD" id="cd06898">
    <property type="entry name" value="PX_SNX10"/>
    <property type="match status" value="1"/>
</dbReference>
<reference evidence="12" key="3">
    <citation type="submission" date="2025-08" db="UniProtKB">
        <authorList>
            <consortium name="Ensembl"/>
        </authorList>
    </citation>
    <scope>IDENTIFICATION</scope>
</reference>
<keyword evidence="13" id="KW-1185">Reference proteome</keyword>
<evidence type="ECO:0000256" key="8">
    <source>
        <dbReference type="ARBA" id="ARBA00023121"/>
    </source>
</evidence>
<sequence length="197" mass="23126">MGISKYIGSTSPLLPMKQFISVWVRDPRIQKNDFWHAHMDYEICIHTNSLCFTKKMSRVRRRYREFVWLREKLQENSLLMVQLPELPPKNIFFSLNNAQQITERMKGLQKFLELILESNLFLSDSCLHLFLQSELDVSGIEACVLGRTCYSVSQAILRCGRNLRRFHSQEDLSGLRRTEESFESDSDCAFVEPEPQQ</sequence>
<reference evidence="12" key="2">
    <citation type="submission" date="2020-02" db="EMBL/GenBank/DDBJ databases">
        <title>Esox lucius (northern pike) genome, fEsoLuc1, primary haplotype.</title>
        <authorList>
            <person name="Myers G."/>
            <person name="Karagic N."/>
            <person name="Meyer A."/>
            <person name="Pippel M."/>
            <person name="Reichard M."/>
            <person name="Winkler S."/>
            <person name="Tracey A."/>
            <person name="Sims Y."/>
            <person name="Howe K."/>
            <person name="Rhie A."/>
            <person name="Formenti G."/>
            <person name="Durbin R."/>
            <person name="Fedrigo O."/>
            <person name="Jarvis E.D."/>
        </authorList>
    </citation>
    <scope>NUCLEOTIDE SEQUENCE [LARGE SCALE GENOMIC DNA]</scope>
</reference>
<dbReference type="PANTHER" id="PTHR46209:SF4">
    <property type="entry name" value="SORTING NEXIN-10B"/>
    <property type="match status" value="1"/>
</dbReference>
<keyword evidence="5" id="KW-0963">Cytoplasm</keyword>
<keyword evidence="4" id="KW-0813">Transport</keyword>
<evidence type="ECO:0000256" key="3">
    <source>
        <dbReference type="ARBA" id="ARBA00010883"/>
    </source>
</evidence>
<evidence type="ECO:0000256" key="7">
    <source>
        <dbReference type="ARBA" id="ARBA00022927"/>
    </source>
</evidence>
<keyword evidence="7" id="KW-0653">Protein transport</keyword>
<dbReference type="SMART" id="SM00312">
    <property type="entry name" value="PX"/>
    <property type="match status" value="1"/>
</dbReference>
<dbReference type="Pfam" id="PF00787">
    <property type="entry name" value="PX"/>
    <property type="match status" value="1"/>
</dbReference>
<evidence type="ECO:0000256" key="5">
    <source>
        <dbReference type="ARBA" id="ARBA00022490"/>
    </source>
</evidence>
<protein>
    <recommendedName>
        <fullName evidence="11">PX domain-containing protein</fullName>
    </recommendedName>
</protein>
<proteinExistence type="inferred from homology"/>
<dbReference type="PANTHER" id="PTHR46209">
    <property type="entry name" value="PX DOMAIN-CONTAINING PROTEIN"/>
    <property type="match status" value="1"/>
</dbReference>
<dbReference type="GO" id="GO:0005768">
    <property type="term" value="C:endosome"/>
    <property type="evidence" value="ECO:0007669"/>
    <property type="project" value="UniProtKB-SubCell"/>
</dbReference>
<comment type="subcellular location">
    <subcellularLocation>
        <location evidence="2">Cytoplasm</location>
    </subcellularLocation>
    <subcellularLocation>
        <location evidence="10">Endomembrane system</location>
        <topology evidence="10">Peripheral membrane protein</topology>
        <orientation evidence="10">Cytoplasmic side</orientation>
    </subcellularLocation>
    <subcellularLocation>
        <location evidence="1">Endosome</location>
    </subcellularLocation>
</comment>
<evidence type="ECO:0000256" key="2">
    <source>
        <dbReference type="ARBA" id="ARBA00004496"/>
    </source>
</evidence>
<name>A0A3P8XRR2_ESOLU</name>
<dbReference type="GeneTree" id="ENSGT00940000156007"/>